<keyword evidence="1" id="KW-0472">Membrane</keyword>
<proteinExistence type="predicted"/>
<name>A0ABV3XW78_9RHOB</name>
<accession>A0ABV3XW78</accession>
<organism evidence="2 3">
    <name type="scientific">Rhodovulum iodosum</name>
    <dbReference type="NCBI Taxonomy" id="68291"/>
    <lineage>
        <taxon>Bacteria</taxon>
        <taxon>Pseudomonadati</taxon>
        <taxon>Pseudomonadota</taxon>
        <taxon>Alphaproteobacteria</taxon>
        <taxon>Rhodobacterales</taxon>
        <taxon>Paracoccaceae</taxon>
        <taxon>Rhodovulum</taxon>
    </lineage>
</organism>
<reference evidence="2 3" key="1">
    <citation type="submission" date="2024-06" db="EMBL/GenBank/DDBJ databases">
        <title>Genome of Rhodovulum iodosum, a marine photoferrotroph.</title>
        <authorList>
            <person name="Bianchini G."/>
            <person name="Nikeleit V."/>
            <person name="Kappler A."/>
            <person name="Bryce C."/>
            <person name="Sanchez-Baracaldo P."/>
        </authorList>
    </citation>
    <scope>NUCLEOTIDE SEQUENCE [LARGE SCALE GENOMIC DNA]</scope>
    <source>
        <strain evidence="2 3">UT/N1</strain>
    </source>
</reference>
<dbReference type="RefSeq" id="WP_125404167.1">
    <property type="nucleotide sequence ID" value="NZ_JBEHHI010000002.1"/>
</dbReference>
<dbReference type="Proteomes" id="UP001560019">
    <property type="component" value="Unassembled WGS sequence"/>
</dbReference>
<dbReference type="EMBL" id="JBEHHI010000002">
    <property type="protein sequence ID" value="MEX5729025.1"/>
    <property type="molecule type" value="Genomic_DNA"/>
</dbReference>
<evidence type="ECO:0000313" key="3">
    <source>
        <dbReference type="Proteomes" id="UP001560019"/>
    </source>
</evidence>
<comment type="caution">
    <text evidence="2">The sequence shown here is derived from an EMBL/GenBank/DDBJ whole genome shotgun (WGS) entry which is preliminary data.</text>
</comment>
<keyword evidence="3" id="KW-1185">Reference proteome</keyword>
<feature type="transmembrane region" description="Helical" evidence="1">
    <location>
        <begin position="64"/>
        <end position="84"/>
    </location>
</feature>
<evidence type="ECO:0000313" key="2">
    <source>
        <dbReference type="EMBL" id="MEX5729025.1"/>
    </source>
</evidence>
<protein>
    <submittedName>
        <fullName evidence="2">Uncharacterized protein</fullName>
    </submittedName>
</protein>
<gene>
    <name evidence="2" type="ORF">Ga0609869_002378</name>
</gene>
<evidence type="ECO:0000256" key="1">
    <source>
        <dbReference type="SAM" id="Phobius"/>
    </source>
</evidence>
<keyword evidence="1" id="KW-1133">Transmembrane helix</keyword>
<sequence length="85" mass="9560">MEEIDTVLRMLARRARHVAVMILAGFMRRRRAEDIQARLTEQPPRVQALIVAAVLLGLFSTSMLFAQAGVIGLLVFFLLIILLVK</sequence>
<keyword evidence="1" id="KW-0812">Transmembrane</keyword>